<evidence type="ECO:0000259" key="2">
    <source>
        <dbReference type="Pfam" id="PF13239"/>
    </source>
</evidence>
<dbReference type="RefSeq" id="WP_207090132.1">
    <property type="nucleotide sequence ID" value="NZ_JAFLQW010000577.1"/>
</dbReference>
<keyword evidence="1" id="KW-1133">Transmembrane helix</keyword>
<evidence type="ECO:0000256" key="1">
    <source>
        <dbReference type="SAM" id="Phobius"/>
    </source>
</evidence>
<protein>
    <submittedName>
        <fullName evidence="3">2TM domain-containing protein</fullName>
    </submittedName>
</protein>
<dbReference type="InterPro" id="IPR025698">
    <property type="entry name" value="2TM_dom"/>
</dbReference>
<accession>A0ABS3FXJ9</accession>
<evidence type="ECO:0000313" key="3">
    <source>
        <dbReference type="EMBL" id="MBO0351699.1"/>
    </source>
</evidence>
<evidence type="ECO:0000313" key="4">
    <source>
        <dbReference type="Proteomes" id="UP000664844"/>
    </source>
</evidence>
<sequence length="160" mass="18705">MPEYYTQEAVQQILHLAIARQTESEEFSRIQLVEIAKELGIPSENIAHAEQEWLVNQGQLTQRRGFDLYRQTKFKNNLVRYGIANSFLVVLNLLTAHTLTWTLPILFVWGLFLALKGWKTYQMNGEEYEKAFAAWRLKQQIGQTIHTTLNKWLKPQEGLL</sequence>
<feature type="domain" description="2TM" evidence="2">
    <location>
        <begin position="63"/>
        <end position="140"/>
    </location>
</feature>
<name>A0ABS3FXJ9_9CYAN</name>
<keyword evidence="1" id="KW-0812">Transmembrane</keyword>
<dbReference type="EMBL" id="JAFLQW010000577">
    <property type="protein sequence ID" value="MBO0351699.1"/>
    <property type="molecule type" value="Genomic_DNA"/>
</dbReference>
<comment type="caution">
    <text evidence="3">The sequence shown here is derived from an EMBL/GenBank/DDBJ whole genome shotgun (WGS) entry which is preliminary data.</text>
</comment>
<dbReference type="Pfam" id="PF13239">
    <property type="entry name" value="2TM"/>
    <property type="match status" value="1"/>
</dbReference>
<reference evidence="3 4" key="1">
    <citation type="submission" date="2021-03" db="EMBL/GenBank/DDBJ databases">
        <title>Metabolic Capacity of the Antarctic Cyanobacterium Phormidium pseudopriestleyi that Sustains Oxygenic Photosynthesis in the Presence of Hydrogen Sulfide.</title>
        <authorList>
            <person name="Lumian J.E."/>
            <person name="Jungblut A.D."/>
            <person name="Dillon M.L."/>
            <person name="Hawes I."/>
            <person name="Doran P.T."/>
            <person name="Mackey T.J."/>
            <person name="Dick G.J."/>
            <person name="Grettenberger C.L."/>
            <person name="Sumner D.Y."/>
        </authorList>
    </citation>
    <scope>NUCLEOTIDE SEQUENCE [LARGE SCALE GENOMIC DNA]</scope>
    <source>
        <strain evidence="3 4">FRX01</strain>
    </source>
</reference>
<dbReference type="Proteomes" id="UP000664844">
    <property type="component" value="Unassembled WGS sequence"/>
</dbReference>
<feature type="transmembrane region" description="Helical" evidence="1">
    <location>
        <begin position="101"/>
        <end position="118"/>
    </location>
</feature>
<proteinExistence type="predicted"/>
<gene>
    <name evidence="3" type="ORF">J0895_21980</name>
</gene>
<keyword evidence="1" id="KW-0472">Membrane</keyword>
<keyword evidence="4" id="KW-1185">Reference proteome</keyword>
<organism evidence="3 4">
    <name type="scientific">Phormidium pseudopriestleyi FRX01</name>
    <dbReference type="NCBI Taxonomy" id="1759528"/>
    <lineage>
        <taxon>Bacteria</taxon>
        <taxon>Bacillati</taxon>
        <taxon>Cyanobacteriota</taxon>
        <taxon>Cyanophyceae</taxon>
        <taxon>Oscillatoriophycideae</taxon>
        <taxon>Oscillatoriales</taxon>
        <taxon>Oscillatoriaceae</taxon>
        <taxon>Phormidium</taxon>
    </lineage>
</organism>